<keyword evidence="2" id="KW-1185">Reference proteome</keyword>
<evidence type="ECO:0008006" key="3">
    <source>
        <dbReference type="Google" id="ProtNLM"/>
    </source>
</evidence>
<dbReference type="EMBL" id="JARBHB010000006">
    <property type="protein sequence ID" value="KAJ8881017.1"/>
    <property type="molecule type" value="Genomic_DNA"/>
</dbReference>
<evidence type="ECO:0000313" key="2">
    <source>
        <dbReference type="Proteomes" id="UP001159363"/>
    </source>
</evidence>
<dbReference type="Pfam" id="PF14223">
    <property type="entry name" value="Retrotran_gag_2"/>
    <property type="match status" value="1"/>
</dbReference>
<reference evidence="1 2" key="1">
    <citation type="submission" date="2023-02" db="EMBL/GenBank/DDBJ databases">
        <title>LHISI_Scaffold_Assembly.</title>
        <authorList>
            <person name="Stuart O.P."/>
            <person name="Cleave R."/>
            <person name="Magrath M.J.L."/>
            <person name="Mikheyev A.S."/>
        </authorList>
    </citation>
    <scope>NUCLEOTIDE SEQUENCE [LARGE SCALE GENOMIC DNA]</scope>
    <source>
        <strain evidence="1">Daus_M_001</strain>
        <tissue evidence="1">Leg muscle</tissue>
    </source>
</reference>
<comment type="caution">
    <text evidence="1">The sequence shown here is derived from an EMBL/GenBank/DDBJ whole genome shotgun (WGS) entry which is preliminary data.</text>
</comment>
<organism evidence="1 2">
    <name type="scientific">Dryococelus australis</name>
    <dbReference type="NCBI Taxonomy" id="614101"/>
    <lineage>
        <taxon>Eukaryota</taxon>
        <taxon>Metazoa</taxon>
        <taxon>Ecdysozoa</taxon>
        <taxon>Arthropoda</taxon>
        <taxon>Hexapoda</taxon>
        <taxon>Insecta</taxon>
        <taxon>Pterygota</taxon>
        <taxon>Neoptera</taxon>
        <taxon>Polyneoptera</taxon>
        <taxon>Phasmatodea</taxon>
        <taxon>Verophasmatodea</taxon>
        <taxon>Anareolatae</taxon>
        <taxon>Phasmatidae</taxon>
        <taxon>Eurycanthinae</taxon>
        <taxon>Dryococelus</taxon>
    </lineage>
</organism>
<accession>A0ABQ9H9Q7</accession>
<sequence>MDEVTIKHILTCSSVHEIWCKFVSIYEQKSAEICTCNNKSFSDTRNRTEGLRVHVSEIQEMALHLWQAGESVSDQMIITKILMSLPPKYKFFHTSWDLVPSEKQTLN</sequence>
<evidence type="ECO:0000313" key="1">
    <source>
        <dbReference type="EMBL" id="KAJ8881017.1"/>
    </source>
</evidence>
<name>A0ABQ9H9Q7_9NEOP</name>
<dbReference type="Proteomes" id="UP001159363">
    <property type="component" value="Chromosome 5"/>
</dbReference>
<gene>
    <name evidence="1" type="ORF">PR048_017490</name>
</gene>
<proteinExistence type="predicted"/>
<protein>
    <recommendedName>
        <fullName evidence="3">Copia protein</fullName>
    </recommendedName>
</protein>